<organism evidence="2 3">
    <name type="scientific">Niastella caeni</name>
    <dbReference type="NCBI Taxonomy" id="2569763"/>
    <lineage>
        <taxon>Bacteria</taxon>
        <taxon>Pseudomonadati</taxon>
        <taxon>Bacteroidota</taxon>
        <taxon>Chitinophagia</taxon>
        <taxon>Chitinophagales</taxon>
        <taxon>Chitinophagaceae</taxon>
        <taxon>Niastella</taxon>
    </lineage>
</organism>
<evidence type="ECO:0000313" key="3">
    <source>
        <dbReference type="Proteomes" id="UP000306918"/>
    </source>
</evidence>
<dbReference type="AlphaFoldDB" id="A0A4V4H0U8"/>
<proteinExistence type="predicted"/>
<dbReference type="Proteomes" id="UP000306918">
    <property type="component" value="Unassembled WGS sequence"/>
</dbReference>
<accession>A0A4V4H0U8</accession>
<evidence type="ECO:0000256" key="1">
    <source>
        <dbReference type="SAM" id="MobiDB-lite"/>
    </source>
</evidence>
<feature type="compositionally biased region" description="Polar residues" evidence="1">
    <location>
        <begin position="1"/>
        <end position="18"/>
    </location>
</feature>
<comment type="caution">
    <text evidence="2">The sequence shown here is derived from an EMBL/GenBank/DDBJ whole genome shotgun (WGS) entry which is preliminary data.</text>
</comment>
<gene>
    <name evidence="2" type="ORF">FAM09_14855</name>
</gene>
<keyword evidence="3" id="KW-1185">Reference proteome</keyword>
<name>A0A4V4H0U8_9BACT</name>
<dbReference type="OrthoDB" id="9814400at2"/>
<dbReference type="EMBL" id="STFF01000004">
    <property type="protein sequence ID" value="THU37966.1"/>
    <property type="molecule type" value="Genomic_DNA"/>
</dbReference>
<dbReference type="RefSeq" id="WP_136577922.1">
    <property type="nucleotide sequence ID" value="NZ_STFF01000004.1"/>
</dbReference>
<feature type="region of interest" description="Disordered" evidence="1">
    <location>
        <begin position="1"/>
        <end position="23"/>
    </location>
</feature>
<reference evidence="2 3" key="1">
    <citation type="submission" date="2019-04" db="EMBL/GenBank/DDBJ databases">
        <title>Niastella caeni sp. nov., isolated from activated sludge.</title>
        <authorList>
            <person name="Sheng M."/>
        </authorList>
    </citation>
    <scope>NUCLEOTIDE SEQUENCE [LARGE SCALE GENOMIC DNA]</scope>
    <source>
        <strain evidence="2 3">HX-2-15</strain>
    </source>
</reference>
<sequence length="332" mass="37795">MPKQRQYSGDETTETLTNWKKDQKSAERLASSVLHLDNFTDIDPSHPMGGRDGTKDISCKKGDKTFIVAVYFPRTAQAFTTISKKFQQDFAGVSKNKADGIIFFTNQHLTIGERAKIKKAGKNVEVEIYHLERIASILNSPVGYGVRLEFLDIELSKAEQLSYFAHKDNEYKVIQSNLSDLLGVLNQTGSLPNISTDKLKEFKETLETIVGDRNSIFVYGNSLIDRLHVPLKELKEFQEVLSDLTGSDGSWLVNSYYFAPLQKLNVPVQALEEFRDMLYDIVGDNNSWMIANNAPINKLYVPLKELEQYNEALDDTLEKLKEIEELRQRTIK</sequence>
<evidence type="ECO:0000313" key="2">
    <source>
        <dbReference type="EMBL" id="THU37966.1"/>
    </source>
</evidence>
<protein>
    <submittedName>
        <fullName evidence="2">Uncharacterized protein</fullName>
    </submittedName>
</protein>